<dbReference type="InterPro" id="IPR050097">
    <property type="entry name" value="Ferredoxin-NADP_redctase_2"/>
</dbReference>
<dbReference type="Gene3D" id="3.50.50.60">
    <property type="entry name" value="FAD/NAD(P)-binding domain"/>
    <property type="match status" value="2"/>
</dbReference>
<sequence>MIDVAIVGGGPAGLTAALYLRRFHRSCVVFDTGESRARWIPESNNCPGFPGGVGGRELLQRLRRQAGSVQVPFEPLRVDRIAAADEGFDVDAGGRRWQARMVMIATGLRDRLPGPWGEEALACGALRLCPICDAFEASDAHIGVYGHSRDIGSHAGFLRAFSRRVSALPYDGGDGGEDGAAARAAGVRWLGAGELEFDGERCRYRGDGETLEPDTVYSFLGFTTSVPTDGLDLRRTDGGEILVDRHQQTRTPELYAIGDVVGGLNQIAVAVGQAAAAATHAHGQLPELARGGAGGP</sequence>
<comment type="caution">
    <text evidence="4">The sequence shown here is derived from an EMBL/GenBank/DDBJ whole genome shotgun (WGS) entry which is preliminary data.</text>
</comment>
<dbReference type="AlphaFoldDB" id="A0A5C5U1S6"/>
<dbReference type="RefSeq" id="WP_146312301.1">
    <property type="nucleotide sequence ID" value="NZ_VOHE01000003.1"/>
</dbReference>
<evidence type="ECO:0000313" key="4">
    <source>
        <dbReference type="EMBL" id="TWT19678.1"/>
    </source>
</evidence>
<keyword evidence="2" id="KW-0560">Oxidoreductase</keyword>
<dbReference type="PANTHER" id="PTHR48105">
    <property type="entry name" value="THIOREDOXIN REDUCTASE 1-RELATED-RELATED"/>
    <property type="match status" value="1"/>
</dbReference>
<gene>
    <name evidence="4" type="ORF">FQY79_07500</name>
</gene>
<evidence type="ECO:0000256" key="2">
    <source>
        <dbReference type="ARBA" id="ARBA00023002"/>
    </source>
</evidence>
<reference evidence="4 5" key="1">
    <citation type="submission" date="2019-07" db="EMBL/GenBank/DDBJ databases">
        <title>Luteimonas sp. YD-1 nov., isolated from acidic soil.</title>
        <authorList>
            <person name="Zhou J."/>
        </authorList>
    </citation>
    <scope>NUCLEOTIDE SEQUENCE [LARGE SCALE GENOMIC DNA]</scope>
    <source>
        <strain evidence="4 5">YD-1</strain>
    </source>
</reference>
<name>A0A5C5U1S6_9GAMM</name>
<dbReference type="PRINTS" id="PR00368">
    <property type="entry name" value="FADPNR"/>
</dbReference>
<proteinExistence type="predicted"/>
<dbReference type="InterPro" id="IPR036188">
    <property type="entry name" value="FAD/NAD-bd_sf"/>
</dbReference>
<accession>A0A5C5U1S6</accession>
<dbReference type="GO" id="GO:0016491">
    <property type="term" value="F:oxidoreductase activity"/>
    <property type="evidence" value="ECO:0007669"/>
    <property type="project" value="UniProtKB-KW"/>
</dbReference>
<keyword evidence="1" id="KW-0285">Flavoprotein</keyword>
<dbReference type="PRINTS" id="PR00469">
    <property type="entry name" value="PNDRDTASEII"/>
</dbReference>
<dbReference type="Proteomes" id="UP000315949">
    <property type="component" value="Unassembled WGS sequence"/>
</dbReference>
<dbReference type="EMBL" id="VOHE01000003">
    <property type="protein sequence ID" value="TWT19678.1"/>
    <property type="molecule type" value="Genomic_DNA"/>
</dbReference>
<dbReference type="SUPFAM" id="SSF51905">
    <property type="entry name" value="FAD/NAD(P)-binding domain"/>
    <property type="match status" value="1"/>
</dbReference>
<protein>
    <submittedName>
        <fullName evidence="4">NAD(P)/FAD-dependent oxidoreductase</fullName>
    </submittedName>
</protein>
<dbReference type="InterPro" id="IPR023753">
    <property type="entry name" value="FAD/NAD-binding_dom"/>
</dbReference>
<organism evidence="4 5">
    <name type="scientific">Luteimonas wenzhouensis</name>
    <dbReference type="NCBI Taxonomy" id="2599615"/>
    <lineage>
        <taxon>Bacteria</taxon>
        <taxon>Pseudomonadati</taxon>
        <taxon>Pseudomonadota</taxon>
        <taxon>Gammaproteobacteria</taxon>
        <taxon>Lysobacterales</taxon>
        <taxon>Lysobacteraceae</taxon>
        <taxon>Luteimonas</taxon>
    </lineage>
</organism>
<evidence type="ECO:0000313" key="5">
    <source>
        <dbReference type="Proteomes" id="UP000315949"/>
    </source>
</evidence>
<keyword evidence="5" id="KW-1185">Reference proteome</keyword>
<evidence type="ECO:0000259" key="3">
    <source>
        <dbReference type="Pfam" id="PF07992"/>
    </source>
</evidence>
<dbReference type="OrthoDB" id="109585at2"/>
<evidence type="ECO:0000256" key="1">
    <source>
        <dbReference type="ARBA" id="ARBA00022630"/>
    </source>
</evidence>
<feature type="domain" description="FAD/NAD(P)-binding" evidence="3">
    <location>
        <begin position="3"/>
        <end position="139"/>
    </location>
</feature>
<dbReference type="Pfam" id="PF07992">
    <property type="entry name" value="Pyr_redox_2"/>
    <property type="match status" value="2"/>
</dbReference>
<feature type="domain" description="FAD/NAD(P)-binding" evidence="3">
    <location>
        <begin position="186"/>
        <end position="274"/>
    </location>
</feature>